<evidence type="ECO:0000313" key="6">
    <source>
        <dbReference type="Proteomes" id="UP000321514"/>
    </source>
</evidence>
<dbReference type="PRINTS" id="PR00344">
    <property type="entry name" value="BCTRLSENSOR"/>
</dbReference>
<evidence type="ECO:0000256" key="2">
    <source>
        <dbReference type="ARBA" id="ARBA00012438"/>
    </source>
</evidence>
<dbReference type="InterPro" id="IPR003661">
    <property type="entry name" value="HisK_dim/P_dom"/>
</dbReference>
<dbReference type="Gene3D" id="1.10.287.130">
    <property type="match status" value="1"/>
</dbReference>
<organism evidence="5 6">
    <name type="scientific">Myxococcus fulvus</name>
    <dbReference type="NCBI Taxonomy" id="33"/>
    <lineage>
        <taxon>Bacteria</taxon>
        <taxon>Pseudomonadati</taxon>
        <taxon>Myxococcota</taxon>
        <taxon>Myxococcia</taxon>
        <taxon>Myxococcales</taxon>
        <taxon>Cystobacterineae</taxon>
        <taxon>Myxococcaceae</taxon>
        <taxon>Myxococcus</taxon>
    </lineage>
</organism>
<evidence type="ECO:0000313" key="5">
    <source>
        <dbReference type="EMBL" id="GEN13395.1"/>
    </source>
</evidence>
<accession>A0A511TGU3</accession>
<dbReference type="PANTHER" id="PTHR43547:SF2">
    <property type="entry name" value="HYBRID SIGNAL TRANSDUCTION HISTIDINE KINASE C"/>
    <property type="match status" value="1"/>
</dbReference>
<evidence type="ECO:0000259" key="4">
    <source>
        <dbReference type="PROSITE" id="PS50109"/>
    </source>
</evidence>
<dbReference type="InterPro" id="IPR005467">
    <property type="entry name" value="His_kinase_dom"/>
</dbReference>
<dbReference type="AlphaFoldDB" id="A0A511TGU3"/>
<evidence type="ECO:0000256" key="1">
    <source>
        <dbReference type="ARBA" id="ARBA00000085"/>
    </source>
</evidence>
<dbReference type="PANTHER" id="PTHR43547">
    <property type="entry name" value="TWO-COMPONENT HISTIDINE KINASE"/>
    <property type="match status" value="1"/>
</dbReference>
<dbReference type="RefSeq" id="WP_245772704.1">
    <property type="nucleotide sequence ID" value="NZ_BJXR01000079.1"/>
</dbReference>
<gene>
    <name evidence="5" type="ORF">MFU01_84320</name>
</gene>
<dbReference type="InterPro" id="IPR003594">
    <property type="entry name" value="HATPase_dom"/>
</dbReference>
<dbReference type="Proteomes" id="UP000321514">
    <property type="component" value="Unassembled WGS sequence"/>
</dbReference>
<dbReference type="Pfam" id="PF00512">
    <property type="entry name" value="HisKA"/>
    <property type="match status" value="1"/>
</dbReference>
<dbReference type="CDD" id="cd00082">
    <property type="entry name" value="HisKA"/>
    <property type="match status" value="1"/>
</dbReference>
<comment type="caution">
    <text evidence="5">The sequence shown here is derived from an EMBL/GenBank/DDBJ whole genome shotgun (WGS) entry which is preliminary data.</text>
</comment>
<name>A0A511TGU3_MYXFU</name>
<dbReference type="InterPro" id="IPR036097">
    <property type="entry name" value="HisK_dim/P_sf"/>
</dbReference>
<dbReference type="EMBL" id="BJXR01000079">
    <property type="protein sequence ID" value="GEN13395.1"/>
    <property type="molecule type" value="Genomic_DNA"/>
</dbReference>
<dbReference type="SUPFAM" id="SSF47384">
    <property type="entry name" value="Homodimeric domain of signal transducing histidine kinase"/>
    <property type="match status" value="1"/>
</dbReference>
<dbReference type="InterPro" id="IPR004358">
    <property type="entry name" value="Sig_transdc_His_kin-like_C"/>
</dbReference>
<dbReference type="EC" id="2.7.13.3" evidence="2"/>
<dbReference type="Gene3D" id="3.30.565.10">
    <property type="entry name" value="Histidine kinase-like ATPase, C-terminal domain"/>
    <property type="match status" value="1"/>
</dbReference>
<dbReference type="SUPFAM" id="SSF55874">
    <property type="entry name" value="ATPase domain of HSP90 chaperone/DNA topoisomerase II/histidine kinase"/>
    <property type="match status" value="1"/>
</dbReference>
<evidence type="ECO:0000256" key="3">
    <source>
        <dbReference type="ARBA" id="ARBA00022553"/>
    </source>
</evidence>
<proteinExistence type="predicted"/>
<comment type="catalytic activity">
    <reaction evidence="1">
        <text>ATP + protein L-histidine = ADP + protein N-phospho-L-histidine.</text>
        <dbReference type="EC" id="2.7.13.3"/>
    </reaction>
</comment>
<dbReference type="SMART" id="SM00388">
    <property type="entry name" value="HisKA"/>
    <property type="match status" value="1"/>
</dbReference>
<dbReference type="InterPro" id="IPR036890">
    <property type="entry name" value="HATPase_C_sf"/>
</dbReference>
<feature type="domain" description="Histidine kinase" evidence="4">
    <location>
        <begin position="181"/>
        <end position="396"/>
    </location>
</feature>
<reference evidence="5 6" key="1">
    <citation type="submission" date="2019-07" db="EMBL/GenBank/DDBJ databases">
        <title>Whole genome shotgun sequence of Myxococcus fulvus NBRC 100333.</title>
        <authorList>
            <person name="Hosoyama A."/>
            <person name="Uohara A."/>
            <person name="Ohji S."/>
            <person name="Ichikawa N."/>
        </authorList>
    </citation>
    <scope>NUCLEOTIDE SEQUENCE [LARGE SCALE GENOMIC DNA]</scope>
    <source>
        <strain evidence="5 6">NBRC 100333</strain>
    </source>
</reference>
<dbReference type="Pfam" id="PF02518">
    <property type="entry name" value="HATPase_c"/>
    <property type="match status" value="1"/>
</dbReference>
<dbReference type="SMART" id="SM00387">
    <property type="entry name" value="HATPase_c"/>
    <property type="match status" value="1"/>
</dbReference>
<keyword evidence="3" id="KW-0597">Phosphoprotein</keyword>
<sequence>MPGPSEELQELRRQARDLAALLTLPALWRGLPPAFVASSLVDVLRNVLRPDVVCVSMDVAAGESRAETHWPPVPANVVREACQRWCREAPSNTPWSVAHPLQPGSLRLFLLHPEGLATGTGVVVVGSAREDFPNQQDRYLLQVAVGQAVISINDAELLARERRARSEAQEAVRLRDEFLTVAAHELRTPLTSLRLQHELMARALPPEDLTRVKGRLLGAQRQVSRLSELVDSLMNVSRITAGKLQLDLTDVDLVRVVREAVERLREIFHQAGCDVEVLVEGPISGQWDAFQLGQVVVNLLTNAAKYGAGKPIRVVLAADAEHARITVRDEGIGIAPEALPRLFGKFERAVSERHYGGLGIGLFICRQVVEALGGHISVESTPMVGSSFTVVLPRVVSEPGRAHEMG</sequence>
<dbReference type="GO" id="GO:0000155">
    <property type="term" value="F:phosphorelay sensor kinase activity"/>
    <property type="evidence" value="ECO:0007669"/>
    <property type="project" value="InterPro"/>
</dbReference>
<dbReference type="PROSITE" id="PS50109">
    <property type="entry name" value="HIS_KIN"/>
    <property type="match status" value="1"/>
</dbReference>
<protein>
    <recommendedName>
        <fullName evidence="2">histidine kinase</fullName>
        <ecNumber evidence="2">2.7.13.3</ecNumber>
    </recommendedName>
</protein>